<evidence type="ECO:0000313" key="1">
    <source>
        <dbReference type="EMBL" id="CAJ1962299.1"/>
    </source>
</evidence>
<dbReference type="EMBL" id="OY731403">
    <property type="protein sequence ID" value="CAJ1962299.1"/>
    <property type="molecule type" value="Genomic_DNA"/>
</dbReference>
<accession>A0AA86SRL7</accession>
<sequence>MNDVKQIFFEKKNTIVKLEPTSNNNFQETGPSIMTIHGAVTSRQKWVKESE</sequence>
<organism evidence="1 2">
    <name type="scientific">Sphenostylis stenocarpa</name>
    <dbReference type="NCBI Taxonomy" id="92480"/>
    <lineage>
        <taxon>Eukaryota</taxon>
        <taxon>Viridiplantae</taxon>
        <taxon>Streptophyta</taxon>
        <taxon>Embryophyta</taxon>
        <taxon>Tracheophyta</taxon>
        <taxon>Spermatophyta</taxon>
        <taxon>Magnoliopsida</taxon>
        <taxon>eudicotyledons</taxon>
        <taxon>Gunneridae</taxon>
        <taxon>Pentapetalae</taxon>
        <taxon>rosids</taxon>
        <taxon>fabids</taxon>
        <taxon>Fabales</taxon>
        <taxon>Fabaceae</taxon>
        <taxon>Papilionoideae</taxon>
        <taxon>50 kb inversion clade</taxon>
        <taxon>NPAAA clade</taxon>
        <taxon>indigoferoid/millettioid clade</taxon>
        <taxon>Phaseoleae</taxon>
        <taxon>Sphenostylis</taxon>
    </lineage>
</organism>
<name>A0AA86SRL7_9FABA</name>
<evidence type="ECO:0000313" key="2">
    <source>
        <dbReference type="Proteomes" id="UP001189624"/>
    </source>
</evidence>
<keyword evidence="2" id="KW-1185">Reference proteome</keyword>
<dbReference type="Proteomes" id="UP001189624">
    <property type="component" value="Chromosome 6"/>
</dbReference>
<reference evidence="1" key="1">
    <citation type="submission" date="2023-10" db="EMBL/GenBank/DDBJ databases">
        <authorList>
            <person name="Domelevo Entfellner J.-B."/>
        </authorList>
    </citation>
    <scope>NUCLEOTIDE SEQUENCE</scope>
</reference>
<dbReference type="AlphaFoldDB" id="A0AA86SRL7"/>
<proteinExistence type="predicted"/>
<dbReference type="Gramene" id="rna-AYBTSS11_LOCUS19177">
    <property type="protein sequence ID" value="CAJ1962299.1"/>
    <property type="gene ID" value="gene-AYBTSS11_LOCUS19177"/>
</dbReference>
<protein>
    <submittedName>
        <fullName evidence="1">Uncharacterized protein</fullName>
    </submittedName>
</protein>
<gene>
    <name evidence="1" type="ORF">AYBTSS11_LOCUS19177</name>
</gene>